<evidence type="ECO:0000256" key="1">
    <source>
        <dbReference type="ARBA" id="ARBA00023015"/>
    </source>
</evidence>
<gene>
    <name evidence="5" type="ORF">BRARA_G01161</name>
</gene>
<keyword evidence="2" id="KW-0804">Transcription</keyword>
<accession>A0A397YRW7</accession>
<comment type="similarity">
    <text evidence="3">Belongs to the GRAS family.</text>
</comment>
<dbReference type="Proteomes" id="UP000264353">
    <property type="component" value="Chromosome A7"/>
</dbReference>
<feature type="chain" id="PRO_5017428460" evidence="4">
    <location>
        <begin position="25"/>
        <end position="205"/>
    </location>
</feature>
<evidence type="ECO:0000313" key="6">
    <source>
        <dbReference type="Proteomes" id="UP000264353"/>
    </source>
</evidence>
<keyword evidence="4" id="KW-0732">Signal</keyword>
<dbReference type="InterPro" id="IPR005202">
    <property type="entry name" value="TF_GRAS"/>
</dbReference>
<dbReference type="PROSITE" id="PS50985">
    <property type="entry name" value="GRAS"/>
    <property type="match status" value="1"/>
</dbReference>
<feature type="short sequence motif" description="VHIID" evidence="3">
    <location>
        <begin position="165"/>
        <end position="169"/>
    </location>
</feature>
<evidence type="ECO:0000313" key="5">
    <source>
        <dbReference type="EMBL" id="RID53790.1"/>
    </source>
</evidence>
<evidence type="ECO:0000256" key="4">
    <source>
        <dbReference type="SAM" id="SignalP"/>
    </source>
</evidence>
<proteinExistence type="inferred from homology"/>
<keyword evidence="1" id="KW-0805">Transcription regulation</keyword>
<reference evidence="5 6" key="1">
    <citation type="submission" date="2018-06" db="EMBL/GenBank/DDBJ databases">
        <title>WGS assembly of Brassica rapa FPsc.</title>
        <authorList>
            <person name="Bowman J."/>
            <person name="Kohchi T."/>
            <person name="Yamato K."/>
            <person name="Jenkins J."/>
            <person name="Shu S."/>
            <person name="Ishizaki K."/>
            <person name="Yamaoka S."/>
            <person name="Nishihama R."/>
            <person name="Nakamura Y."/>
            <person name="Berger F."/>
            <person name="Adam C."/>
            <person name="Aki S."/>
            <person name="Althoff F."/>
            <person name="Araki T."/>
            <person name="Arteaga-Vazquez M."/>
            <person name="Balasubrmanian S."/>
            <person name="Bauer D."/>
            <person name="Boehm C."/>
            <person name="Briginshaw L."/>
            <person name="Caballero-Perez J."/>
            <person name="Catarino B."/>
            <person name="Chen F."/>
            <person name="Chiyoda S."/>
            <person name="Chovatia M."/>
            <person name="Davies K."/>
            <person name="Delmans M."/>
            <person name="Demura T."/>
            <person name="Dierschke T."/>
            <person name="Dolan L."/>
            <person name="Dorantes-Acosta A."/>
            <person name="Eklund D."/>
            <person name="Florent S."/>
            <person name="Flores-Sandoval E."/>
            <person name="Fujiyama A."/>
            <person name="Fukuzawa H."/>
            <person name="Galik B."/>
            <person name="Grimanelli D."/>
            <person name="Grimwood J."/>
            <person name="Grossniklaus U."/>
            <person name="Hamada T."/>
            <person name="Haseloff J."/>
            <person name="Hetherington A."/>
            <person name="Higo A."/>
            <person name="Hirakawa Y."/>
            <person name="Hundley H."/>
            <person name="Ikeda Y."/>
            <person name="Inoue K."/>
            <person name="Inoue S."/>
            <person name="Ishida S."/>
            <person name="Jia Q."/>
            <person name="Kakita M."/>
            <person name="Kanazawa T."/>
            <person name="Kawai Y."/>
            <person name="Kawashima T."/>
            <person name="Kennedy M."/>
            <person name="Kinose K."/>
            <person name="Kinoshita T."/>
            <person name="Kohara Y."/>
            <person name="Koide E."/>
            <person name="Komatsu K."/>
            <person name="Kopischke S."/>
            <person name="Kubo M."/>
            <person name="Kyozuka J."/>
            <person name="Lagercrantz U."/>
            <person name="Lin S."/>
            <person name="Lindquist E."/>
            <person name="Lipzen A."/>
            <person name="Lu C."/>
            <person name="Luna E."/>
            <person name="Martienssen R."/>
            <person name="Minamino N."/>
            <person name="Mizutani M."/>
            <person name="Mizutani M."/>
            <person name="Mochizuki N."/>
            <person name="Monte I."/>
            <person name="Mosher R."/>
            <person name="Nagasaki H."/>
            <person name="Nakagami H."/>
            <person name="Naramoto S."/>
            <person name="Nishitani K."/>
            <person name="Ohtani M."/>
            <person name="Okamoto T."/>
            <person name="Okumura M."/>
            <person name="Phillips J."/>
            <person name="Pollak B."/>
            <person name="Reinders A."/>
            <person name="Roevekamp M."/>
            <person name="Sano R."/>
            <person name="Sawa S."/>
            <person name="Schmid M."/>
            <person name="Shirakawa M."/>
            <person name="Solano R."/>
            <person name="Spunde A."/>
            <person name="Suetsugu N."/>
            <person name="Sugano S."/>
            <person name="Sugiyama A."/>
            <person name="Sun R."/>
            <person name="Suzuki Y."/>
            <person name="Takenaka M."/>
            <person name="Takezawa D."/>
            <person name="Tomogane H."/>
            <person name="Tsuzuki M."/>
            <person name="Ueda T."/>
            <person name="Umeda M."/>
            <person name="Ward J."/>
            <person name="Watanabe Y."/>
            <person name="Yazaki K."/>
            <person name="Yokoyama R."/>
            <person name="Yoshitake Y."/>
            <person name="Yotsui I."/>
            <person name="Zachgo S."/>
            <person name="Schmutz J."/>
        </authorList>
    </citation>
    <scope>NUCLEOTIDE SEQUENCE [LARGE SCALE GENOMIC DNA]</scope>
    <source>
        <strain evidence="6">cv. B-3</strain>
    </source>
</reference>
<evidence type="ECO:0000256" key="2">
    <source>
        <dbReference type="ARBA" id="ARBA00023163"/>
    </source>
</evidence>
<dbReference type="Pfam" id="PF03514">
    <property type="entry name" value="GRAS"/>
    <property type="match status" value="1"/>
</dbReference>
<name>A0A397YRW7_BRACM</name>
<dbReference type="AlphaFoldDB" id="A0A397YRW7"/>
<protein>
    <submittedName>
        <fullName evidence="5">Uncharacterized protein</fullName>
    </submittedName>
</protein>
<sequence length="205" mass="22653">MATGVNIILIALCLHILESPYVLSLTSNYEKSHDSKPDPTRLARFLFFQVPMRRCQLHGAASPPLSKRHQIKRRHTIWVINNLASSDGDSTQRLASSLLCALISRAATKSPAFSFLSAASASHETLHRLSVIELAAFVDLTLWHHFGFIAANAAILKTVKGYSSIHIVDLSLTHCMQIPTIIGSMATKLINKEQSPPLLKEQYKS</sequence>
<dbReference type="PANTHER" id="PTHR31636">
    <property type="entry name" value="OSJNBA0084A10.13 PROTEIN-RELATED"/>
    <property type="match status" value="1"/>
</dbReference>
<comment type="caution">
    <text evidence="3">Lacks conserved residue(s) required for the propagation of feature annotation.</text>
</comment>
<organism evidence="5 6">
    <name type="scientific">Brassica campestris</name>
    <name type="common">Field mustard</name>
    <dbReference type="NCBI Taxonomy" id="3711"/>
    <lineage>
        <taxon>Eukaryota</taxon>
        <taxon>Viridiplantae</taxon>
        <taxon>Streptophyta</taxon>
        <taxon>Embryophyta</taxon>
        <taxon>Tracheophyta</taxon>
        <taxon>Spermatophyta</taxon>
        <taxon>Magnoliopsida</taxon>
        <taxon>eudicotyledons</taxon>
        <taxon>Gunneridae</taxon>
        <taxon>Pentapetalae</taxon>
        <taxon>rosids</taxon>
        <taxon>malvids</taxon>
        <taxon>Brassicales</taxon>
        <taxon>Brassicaceae</taxon>
        <taxon>Brassiceae</taxon>
        <taxon>Brassica</taxon>
    </lineage>
</organism>
<evidence type="ECO:0000256" key="3">
    <source>
        <dbReference type="PROSITE-ProRule" id="PRU01191"/>
    </source>
</evidence>
<feature type="signal peptide" evidence="4">
    <location>
        <begin position="1"/>
        <end position="24"/>
    </location>
</feature>
<dbReference type="EMBL" id="CM010634">
    <property type="protein sequence ID" value="RID53790.1"/>
    <property type="molecule type" value="Genomic_DNA"/>
</dbReference>